<dbReference type="InterPro" id="IPR050097">
    <property type="entry name" value="Ferredoxin-NADP_redctase_2"/>
</dbReference>
<dbReference type="OrthoDB" id="9806179at2"/>
<evidence type="ECO:0000313" key="6">
    <source>
        <dbReference type="EMBL" id="RUT28987.1"/>
    </source>
</evidence>
<dbReference type="Gene3D" id="3.50.50.60">
    <property type="entry name" value="FAD/NAD(P)-binding domain"/>
    <property type="match status" value="3"/>
</dbReference>
<dbReference type="InterPro" id="IPR023753">
    <property type="entry name" value="FAD/NAD-binding_dom"/>
</dbReference>
<evidence type="ECO:0000256" key="4">
    <source>
        <dbReference type="ARBA" id="ARBA00023002"/>
    </source>
</evidence>
<evidence type="ECO:0000256" key="1">
    <source>
        <dbReference type="ARBA" id="ARBA00001974"/>
    </source>
</evidence>
<evidence type="ECO:0000256" key="3">
    <source>
        <dbReference type="ARBA" id="ARBA00022630"/>
    </source>
</evidence>
<dbReference type="Pfam" id="PF07992">
    <property type="entry name" value="Pyr_redox_2"/>
    <property type="match status" value="2"/>
</dbReference>
<dbReference type="GO" id="GO:0016491">
    <property type="term" value="F:oxidoreductase activity"/>
    <property type="evidence" value="ECO:0007669"/>
    <property type="project" value="UniProtKB-KW"/>
</dbReference>
<comment type="cofactor">
    <cofactor evidence="1">
        <name>FAD</name>
        <dbReference type="ChEBI" id="CHEBI:57692"/>
    </cofactor>
</comment>
<feature type="domain" description="FAD/NAD(P)-binding" evidence="5">
    <location>
        <begin position="233"/>
        <end position="283"/>
    </location>
</feature>
<dbReference type="SUPFAM" id="SSF51905">
    <property type="entry name" value="FAD/NAD(P)-binding domain"/>
    <property type="match status" value="1"/>
</dbReference>
<feature type="domain" description="FAD/NAD(P)-binding" evidence="5">
    <location>
        <begin position="3"/>
        <end position="146"/>
    </location>
</feature>
<evidence type="ECO:0000259" key="5">
    <source>
        <dbReference type="Pfam" id="PF07992"/>
    </source>
</evidence>
<dbReference type="PRINTS" id="PR00469">
    <property type="entry name" value="PNDRDTASEII"/>
</dbReference>
<dbReference type="PRINTS" id="PR00368">
    <property type="entry name" value="FADPNR"/>
</dbReference>
<organism evidence="6 7">
    <name type="scientific">Paenibacillus zeisoli</name>
    <dbReference type="NCBI Taxonomy" id="2496267"/>
    <lineage>
        <taxon>Bacteria</taxon>
        <taxon>Bacillati</taxon>
        <taxon>Bacillota</taxon>
        <taxon>Bacilli</taxon>
        <taxon>Bacillales</taxon>
        <taxon>Paenibacillaceae</taxon>
        <taxon>Paenibacillus</taxon>
    </lineage>
</organism>
<keyword evidence="3" id="KW-0285">Flavoprotein</keyword>
<reference evidence="6 7" key="1">
    <citation type="submission" date="2018-12" db="EMBL/GenBank/DDBJ databases">
        <authorList>
            <person name="Sun L."/>
            <person name="Chen Z."/>
        </authorList>
    </citation>
    <scope>NUCLEOTIDE SEQUENCE [LARGE SCALE GENOMIC DNA]</scope>
    <source>
        <strain evidence="6 7">3-5-3</strain>
    </source>
</reference>
<protein>
    <submittedName>
        <fullName evidence="6">NAD(P)/FAD-dependent oxidoreductase</fullName>
    </submittedName>
</protein>
<comment type="caution">
    <text evidence="6">The sequence shown here is derived from an EMBL/GenBank/DDBJ whole genome shotgun (WGS) entry which is preliminary data.</text>
</comment>
<gene>
    <name evidence="6" type="ORF">EJP77_16410</name>
</gene>
<evidence type="ECO:0000313" key="7">
    <source>
        <dbReference type="Proteomes" id="UP000272464"/>
    </source>
</evidence>
<proteinExistence type="predicted"/>
<comment type="subunit">
    <text evidence="2">Homodimer.</text>
</comment>
<keyword evidence="4" id="KW-0560">Oxidoreductase</keyword>
<dbReference type="EMBL" id="RZNX01000008">
    <property type="protein sequence ID" value="RUT28987.1"/>
    <property type="molecule type" value="Genomic_DNA"/>
</dbReference>
<dbReference type="InterPro" id="IPR036188">
    <property type="entry name" value="FAD/NAD-bd_sf"/>
</dbReference>
<dbReference type="RefSeq" id="WP_127200335.1">
    <property type="nucleotide sequence ID" value="NZ_RZNX01000008.1"/>
</dbReference>
<sequence length="299" mass="32719">MLDCIIVGGGPAGLNAALVLGRARRKILLFDDNRPRNAVTQESHGFITRDGATPAEFRQLAHQDIQKYSSVEFRTERIATAAKHADFLEITTSSGAVYHTKKLLLATGLKEVLPGIPGIEEYYGRSIFSCPYCDGWELRDQPLAIISEDEDHALHLTRVLWNWSRQLLVCTNGKAALSPEFKHVLRSRNIAYSEHPITHLIGRSGRLERIRFSNQEEASLTGGFIKPDWFQSSELGRSLGCAMNPSGGLLTDEFGRTSVAGVYAAGDTSVISPSQVIIAAGEGSRAAIGINTDLAHEEF</sequence>
<name>A0A3S1D7B0_9BACL</name>
<accession>A0A3S1D7B0</accession>
<dbReference type="Proteomes" id="UP000272464">
    <property type="component" value="Unassembled WGS sequence"/>
</dbReference>
<dbReference type="PANTHER" id="PTHR48105">
    <property type="entry name" value="THIOREDOXIN REDUCTASE 1-RELATED-RELATED"/>
    <property type="match status" value="1"/>
</dbReference>
<dbReference type="AlphaFoldDB" id="A0A3S1D7B0"/>
<evidence type="ECO:0000256" key="2">
    <source>
        <dbReference type="ARBA" id="ARBA00011738"/>
    </source>
</evidence>
<keyword evidence="7" id="KW-1185">Reference proteome</keyword>